<accession>A0A2M9YSW6</accession>
<dbReference type="SUPFAM" id="SSF53335">
    <property type="entry name" value="S-adenosyl-L-methionine-dependent methyltransferases"/>
    <property type="match status" value="1"/>
</dbReference>
<dbReference type="InterPro" id="IPR010280">
    <property type="entry name" value="U5_MeTrfase_fam"/>
</dbReference>
<dbReference type="CDD" id="cd02440">
    <property type="entry name" value="AdoMet_MTases"/>
    <property type="match status" value="1"/>
</dbReference>
<dbReference type="Gene3D" id="2.40.50.1070">
    <property type="match status" value="1"/>
</dbReference>
<organism evidence="6 9">
    <name type="scientific">Leptospira adleri</name>
    <dbReference type="NCBI Taxonomy" id="2023186"/>
    <lineage>
        <taxon>Bacteria</taxon>
        <taxon>Pseudomonadati</taxon>
        <taxon>Spirochaetota</taxon>
        <taxon>Spirochaetia</taxon>
        <taxon>Leptospirales</taxon>
        <taxon>Leptospiraceae</taxon>
        <taxon>Leptospira</taxon>
    </lineage>
</organism>
<evidence type="ECO:0000256" key="3">
    <source>
        <dbReference type="ARBA" id="ARBA00022691"/>
    </source>
</evidence>
<dbReference type="Gene3D" id="3.40.50.150">
    <property type="entry name" value="Vaccinia Virus protein VP39"/>
    <property type="match status" value="1"/>
</dbReference>
<dbReference type="GO" id="GO:0070041">
    <property type="term" value="F:rRNA (uridine-C5-)-methyltransferase activity"/>
    <property type="evidence" value="ECO:0007669"/>
    <property type="project" value="TreeGrafter"/>
</dbReference>
<evidence type="ECO:0000256" key="5">
    <source>
        <dbReference type="PROSITE-ProRule" id="PRU10015"/>
    </source>
</evidence>
<keyword evidence="2 4" id="KW-0808">Transferase</keyword>
<name>A0A2M9YSW6_9LEPT</name>
<reference evidence="8 9" key="1">
    <citation type="submission" date="2017-07" db="EMBL/GenBank/DDBJ databases">
        <title>Leptospira spp. isolated from tropical soils.</title>
        <authorList>
            <person name="Thibeaux R."/>
            <person name="Iraola G."/>
            <person name="Ferres I."/>
            <person name="Bierque E."/>
            <person name="Girault D."/>
            <person name="Soupe-Gilbert M.-E."/>
            <person name="Picardeau M."/>
            <person name="Goarant C."/>
        </authorList>
    </citation>
    <scope>NUCLEOTIDE SEQUENCE [LARGE SCALE GENOMIC DNA]</scope>
    <source>
        <strain evidence="6 9">FH2-B-C1</strain>
        <strain evidence="7 8">FH2-B-D1</strain>
    </source>
</reference>
<dbReference type="GO" id="GO:0070475">
    <property type="term" value="P:rRNA base methylation"/>
    <property type="evidence" value="ECO:0007669"/>
    <property type="project" value="TreeGrafter"/>
</dbReference>
<dbReference type="InterPro" id="IPR030390">
    <property type="entry name" value="MeTrfase_TrmA_AS"/>
</dbReference>
<dbReference type="EMBL" id="NPDU01000093">
    <property type="protein sequence ID" value="PJZ59845.1"/>
    <property type="molecule type" value="Genomic_DNA"/>
</dbReference>
<evidence type="ECO:0000256" key="4">
    <source>
        <dbReference type="PROSITE-ProRule" id="PRU01024"/>
    </source>
</evidence>
<evidence type="ECO:0000313" key="8">
    <source>
        <dbReference type="Proteomes" id="UP000232149"/>
    </source>
</evidence>
<dbReference type="PANTHER" id="PTHR11061:SF30">
    <property type="entry name" value="TRNA (URACIL(54)-C(5))-METHYLTRANSFERASE"/>
    <property type="match status" value="1"/>
</dbReference>
<dbReference type="AlphaFoldDB" id="A0A2M9YSW6"/>
<dbReference type="Proteomes" id="UP000232188">
    <property type="component" value="Unassembled WGS sequence"/>
</dbReference>
<dbReference type="PANTHER" id="PTHR11061">
    <property type="entry name" value="RNA M5U METHYLTRANSFERASE"/>
    <property type="match status" value="1"/>
</dbReference>
<evidence type="ECO:0000313" key="6">
    <source>
        <dbReference type="EMBL" id="PJZ54600.1"/>
    </source>
</evidence>
<keyword evidence="1 4" id="KW-0489">Methyltransferase</keyword>
<feature type="active site" evidence="5">
    <location>
        <position position="411"/>
    </location>
</feature>
<dbReference type="EMBL" id="NPDV01000002">
    <property type="protein sequence ID" value="PJZ54600.1"/>
    <property type="molecule type" value="Genomic_DNA"/>
</dbReference>
<dbReference type="NCBIfam" id="TIGR00479">
    <property type="entry name" value="rumA"/>
    <property type="match status" value="1"/>
</dbReference>
<feature type="active site" description="Nucleophile" evidence="4">
    <location>
        <position position="411"/>
    </location>
</feature>
<feature type="binding site" evidence="4">
    <location>
        <position position="282"/>
    </location>
    <ligand>
        <name>S-adenosyl-L-methionine</name>
        <dbReference type="ChEBI" id="CHEBI:59789"/>
    </ligand>
</feature>
<gene>
    <name evidence="7" type="ORF">CH376_21510</name>
    <name evidence="6" type="ORF">CH380_02400</name>
</gene>
<protein>
    <submittedName>
        <fullName evidence="6">23S rRNA (Uracil(1939)-C(5))-methyltransferase RlmD</fullName>
    </submittedName>
</protein>
<evidence type="ECO:0000256" key="1">
    <source>
        <dbReference type="ARBA" id="ARBA00022603"/>
    </source>
</evidence>
<evidence type="ECO:0000313" key="7">
    <source>
        <dbReference type="EMBL" id="PJZ59845.1"/>
    </source>
</evidence>
<evidence type="ECO:0000313" key="9">
    <source>
        <dbReference type="Proteomes" id="UP000232188"/>
    </source>
</evidence>
<comment type="similarity">
    <text evidence="4">Belongs to the class I-like SAM-binding methyltransferase superfamily. RNA M5U methyltransferase family.</text>
</comment>
<proteinExistence type="inferred from homology"/>
<keyword evidence="8" id="KW-1185">Reference proteome</keyword>
<dbReference type="RefSeq" id="WP_100784136.1">
    <property type="nucleotide sequence ID" value="NZ_NPDU01000093.1"/>
</dbReference>
<dbReference type="PROSITE" id="PS51687">
    <property type="entry name" value="SAM_MT_RNA_M5U"/>
    <property type="match status" value="1"/>
</dbReference>
<sequence>MSINQKKNEIEPQTCAVQSIRSNLRGVLFSEKNLIEVPYSLPGDLYNVTLFKKKRRKPSAKLELISQVPRSTTPPCPAFTRCGGCSAQHIPYLEQFSLKTSSLFQSYLKDFGVAPILVPAEKTYHYRNRMDFSVFPGPIVGQRESGSFRYVVDLESCLIQSDESNEELARFRSLIREFPQLPYDRREDLGFLKYITLRKARNTKELMSILTFAEEFKNTPEESEFAEACKKFLKADHLLFCYNRRKGEISAMGEIKVLRGSDSYLELVAGKEFRVPFDSFFQPNPTGFQPILDFIQNEIPESSEHLIDLFCGSGFFSRILANRFQRITGIDSIESSLEIARKQMKTDFPEINFSYVREDLFSKKAAEGLEKIFSSVEKNLLIADPPRAGLGEFVIEALKNSKIDSFLYVSCNPTSQKDDLWKLKDLFQIQKILITDPYPQTPHLESVALLKSLNADR</sequence>
<dbReference type="Proteomes" id="UP000232149">
    <property type="component" value="Unassembled WGS sequence"/>
</dbReference>
<feature type="binding site" evidence="4">
    <location>
        <position position="310"/>
    </location>
    <ligand>
        <name>S-adenosyl-L-methionine</name>
        <dbReference type="ChEBI" id="CHEBI:59789"/>
    </ligand>
</feature>
<dbReference type="Gene3D" id="2.40.50.140">
    <property type="entry name" value="Nucleic acid-binding proteins"/>
    <property type="match status" value="1"/>
</dbReference>
<dbReference type="InterPro" id="IPR029063">
    <property type="entry name" value="SAM-dependent_MTases_sf"/>
</dbReference>
<dbReference type="Pfam" id="PF05958">
    <property type="entry name" value="tRNA_U5-meth_tr"/>
    <property type="match status" value="1"/>
</dbReference>
<keyword evidence="3 4" id="KW-0949">S-adenosyl-L-methionine</keyword>
<dbReference type="InterPro" id="IPR012340">
    <property type="entry name" value="NA-bd_OB-fold"/>
</dbReference>
<dbReference type="PROSITE" id="PS01230">
    <property type="entry name" value="TRMA_1"/>
    <property type="match status" value="1"/>
</dbReference>
<comment type="caution">
    <text evidence="6">The sequence shown here is derived from an EMBL/GenBank/DDBJ whole genome shotgun (WGS) entry which is preliminary data.</text>
</comment>
<feature type="binding site" evidence="4">
    <location>
        <position position="331"/>
    </location>
    <ligand>
        <name>S-adenosyl-L-methionine</name>
        <dbReference type="ChEBI" id="CHEBI:59789"/>
    </ligand>
</feature>
<evidence type="ECO:0000256" key="2">
    <source>
        <dbReference type="ARBA" id="ARBA00022679"/>
    </source>
</evidence>
<feature type="binding site" evidence="4">
    <location>
        <position position="384"/>
    </location>
    <ligand>
        <name>S-adenosyl-L-methionine</name>
        <dbReference type="ChEBI" id="CHEBI:59789"/>
    </ligand>
</feature>